<evidence type="ECO:0000313" key="8">
    <source>
        <dbReference type="Proteomes" id="UP000677913"/>
    </source>
</evidence>
<feature type="transmembrane region" description="Helical" evidence="6">
    <location>
        <begin position="88"/>
        <end position="115"/>
    </location>
</feature>
<feature type="transmembrane region" description="Helical" evidence="6">
    <location>
        <begin position="379"/>
        <end position="395"/>
    </location>
</feature>
<feature type="transmembrane region" description="Helical" evidence="6">
    <location>
        <begin position="432"/>
        <end position="451"/>
    </location>
</feature>
<evidence type="ECO:0000256" key="4">
    <source>
        <dbReference type="ARBA" id="ARBA00022989"/>
    </source>
</evidence>
<keyword evidence="3 6" id="KW-0812">Transmembrane</keyword>
<feature type="transmembrane region" description="Helical" evidence="6">
    <location>
        <begin position="20"/>
        <end position="41"/>
    </location>
</feature>
<gene>
    <name evidence="7" type="ORF">KGA66_03155</name>
</gene>
<organism evidence="7 8">
    <name type="scientific">Actinocrinis puniceicyclus</name>
    <dbReference type="NCBI Taxonomy" id="977794"/>
    <lineage>
        <taxon>Bacteria</taxon>
        <taxon>Bacillati</taxon>
        <taxon>Actinomycetota</taxon>
        <taxon>Actinomycetes</taxon>
        <taxon>Catenulisporales</taxon>
        <taxon>Actinospicaceae</taxon>
        <taxon>Actinocrinis</taxon>
    </lineage>
</organism>
<dbReference type="Proteomes" id="UP000677913">
    <property type="component" value="Unassembled WGS sequence"/>
</dbReference>
<evidence type="ECO:0000256" key="3">
    <source>
        <dbReference type="ARBA" id="ARBA00022692"/>
    </source>
</evidence>
<keyword evidence="8" id="KW-1185">Reference proteome</keyword>
<reference evidence="7" key="1">
    <citation type="submission" date="2021-04" db="EMBL/GenBank/DDBJ databases">
        <title>Genome based classification of Actinospica acidithermotolerans sp. nov., an actinobacterium isolated from an Indonesian hot spring.</title>
        <authorList>
            <person name="Kusuma A.B."/>
            <person name="Putra K.E."/>
            <person name="Nafisah S."/>
            <person name="Loh J."/>
            <person name="Nouioui I."/>
            <person name="Goodfellow M."/>
        </authorList>
    </citation>
    <scope>NUCLEOTIDE SEQUENCE</scope>
    <source>
        <strain evidence="7">DSM 45618</strain>
    </source>
</reference>
<dbReference type="EMBL" id="JAGSXH010000006">
    <property type="protein sequence ID" value="MBS2962031.1"/>
    <property type="molecule type" value="Genomic_DNA"/>
</dbReference>
<feature type="transmembrane region" description="Helical" evidence="6">
    <location>
        <begin position="47"/>
        <end position="67"/>
    </location>
</feature>
<feature type="transmembrane region" description="Helical" evidence="6">
    <location>
        <begin position="311"/>
        <end position="329"/>
    </location>
</feature>
<name>A0A8J8BBF8_9ACTN</name>
<evidence type="ECO:0000256" key="2">
    <source>
        <dbReference type="ARBA" id="ARBA00022475"/>
    </source>
</evidence>
<comment type="subcellular location">
    <subcellularLocation>
        <location evidence="1">Cell membrane</location>
        <topology evidence="1">Multi-pass membrane protein</topology>
    </subcellularLocation>
</comment>
<dbReference type="GO" id="GO:0005886">
    <property type="term" value="C:plasma membrane"/>
    <property type="evidence" value="ECO:0007669"/>
    <property type="project" value="UniProtKB-SubCell"/>
</dbReference>
<sequence>MASATLPLTSRVAGNSARLFAARIVSILAGMASLPVVYARLGTRSYGIWAVLAGMVAIVRLADLGLGSAQIREVARVADGGCRRQARAVLGLGVAWGACLSALALTCTAICWPWLAHLCRLGSLGSPARSALLLLLAGFFVDSLAMPWRAVLEGTQSYAAVARASAASTVAGAALAVGVVELGGGLVALAASTATTSVLAAAMFVRSVRRSAPELAPTFREIRRADVSYAFAYGSRIQLANVAGAVNSEMDRLVLTFFFGPPAVAGYDIGSRLVGQLRLPTGIILTALFPAASRAAREPDRLDRLYIAMTRYLAVFTTTGAAVLMVSAYPLVRLWLARPMPAAARAVEILAPGCAVAVCASAAAVVTRAEGRPGRETRSGLLAAGLNLLLTYPLLRLIGPSGVLLSTTLAAVGATGYFFVHFHRSSHRPIGPLLCALWPPTLAAAIAGAITEALAGRFPGGPGRTSAALAVAWQTGLIVLLAAVLLAAFRYFDGNDRSRLRAVITQLTPRRIVAPAMVWRNR</sequence>
<keyword evidence="5 6" id="KW-0472">Membrane</keyword>
<feature type="transmembrane region" description="Helical" evidence="6">
    <location>
        <begin position="127"/>
        <end position="148"/>
    </location>
</feature>
<evidence type="ECO:0000256" key="1">
    <source>
        <dbReference type="ARBA" id="ARBA00004651"/>
    </source>
</evidence>
<dbReference type="PANTHER" id="PTHR30250:SF26">
    <property type="entry name" value="PSMA PROTEIN"/>
    <property type="match status" value="1"/>
</dbReference>
<evidence type="ECO:0000256" key="6">
    <source>
        <dbReference type="SAM" id="Phobius"/>
    </source>
</evidence>
<feature type="transmembrane region" description="Helical" evidence="6">
    <location>
        <begin position="186"/>
        <end position="205"/>
    </location>
</feature>
<feature type="transmembrane region" description="Helical" evidence="6">
    <location>
        <begin position="349"/>
        <end position="367"/>
    </location>
</feature>
<dbReference type="InterPro" id="IPR050833">
    <property type="entry name" value="Poly_Biosynth_Transport"/>
</dbReference>
<feature type="transmembrane region" description="Helical" evidence="6">
    <location>
        <begin position="471"/>
        <end position="492"/>
    </location>
</feature>
<evidence type="ECO:0000256" key="5">
    <source>
        <dbReference type="ARBA" id="ARBA00023136"/>
    </source>
</evidence>
<comment type="caution">
    <text evidence="7">The sequence shown here is derived from an EMBL/GenBank/DDBJ whole genome shotgun (WGS) entry which is preliminary data.</text>
</comment>
<feature type="transmembrane region" description="Helical" evidence="6">
    <location>
        <begin position="160"/>
        <end position="180"/>
    </location>
</feature>
<protein>
    <submittedName>
        <fullName evidence="7">Lipopolysaccharide biosynthesis protein</fullName>
    </submittedName>
</protein>
<dbReference type="AlphaFoldDB" id="A0A8J8BBF8"/>
<dbReference type="Pfam" id="PF13440">
    <property type="entry name" value="Polysacc_synt_3"/>
    <property type="match status" value="1"/>
</dbReference>
<feature type="transmembrane region" description="Helical" evidence="6">
    <location>
        <begin position="401"/>
        <end position="420"/>
    </location>
</feature>
<accession>A0A8J8BBF8</accession>
<keyword evidence="2" id="KW-1003">Cell membrane</keyword>
<dbReference type="PANTHER" id="PTHR30250">
    <property type="entry name" value="PST FAMILY PREDICTED COLANIC ACID TRANSPORTER"/>
    <property type="match status" value="1"/>
</dbReference>
<keyword evidence="4 6" id="KW-1133">Transmembrane helix</keyword>
<evidence type="ECO:0000313" key="7">
    <source>
        <dbReference type="EMBL" id="MBS2962031.1"/>
    </source>
</evidence>
<proteinExistence type="predicted"/>